<name>A0A066VAH0_TILAU</name>
<dbReference type="EMBL" id="JMSN01000118">
    <property type="protein sequence ID" value="KDN38451.1"/>
    <property type="molecule type" value="Genomic_DNA"/>
</dbReference>
<protein>
    <recommendedName>
        <fullName evidence="2">NYN domain-containing protein</fullName>
    </recommendedName>
</protein>
<evidence type="ECO:0000259" key="2">
    <source>
        <dbReference type="Pfam" id="PF01936"/>
    </source>
</evidence>
<feature type="compositionally biased region" description="Low complexity" evidence="1">
    <location>
        <begin position="434"/>
        <end position="463"/>
    </location>
</feature>
<dbReference type="Gene3D" id="3.40.50.1010">
    <property type="entry name" value="5'-nuclease"/>
    <property type="match status" value="1"/>
</dbReference>
<feature type="region of interest" description="Disordered" evidence="1">
    <location>
        <begin position="50"/>
        <end position="84"/>
    </location>
</feature>
<dbReference type="OMA" id="DNCAPPT"/>
<comment type="caution">
    <text evidence="3">The sequence shown here is derived from an EMBL/GenBank/DDBJ whole genome shotgun (WGS) entry which is preliminary data.</text>
</comment>
<feature type="region of interest" description="Disordered" evidence="1">
    <location>
        <begin position="427"/>
        <end position="491"/>
    </location>
</feature>
<dbReference type="GO" id="GO:0010468">
    <property type="term" value="P:regulation of gene expression"/>
    <property type="evidence" value="ECO:0007669"/>
    <property type="project" value="InterPro"/>
</dbReference>
<dbReference type="InterPro" id="IPR021139">
    <property type="entry name" value="NYN"/>
</dbReference>
<feature type="region of interest" description="Disordered" evidence="1">
    <location>
        <begin position="261"/>
        <end position="314"/>
    </location>
</feature>
<keyword evidence="4" id="KW-1185">Reference proteome</keyword>
<accession>A0A066VAH0</accession>
<feature type="compositionally biased region" description="Polar residues" evidence="1">
    <location>
        <begin position="464"/>
        <end position="474"/>
    </location>
</feature>
<sequence length="920" mass="98506">MTGTAGAGSSGGGGFLHSVLSLPAAKYALAAGVGTLAVGTLLYSTGNLGSISSSPSTSKSNSSGVEKSVQRRQNGRKSGGGKQENKQMVCSIFWDVDNCSPPSGFTGREVAQAIRKAVQETVIEDEAGGQSRGGTIVSFKAYLELSTAEFTPNASVVQLRSELQGSGVSLIDTPKSGRKNASDFMLAADMLTFALDVLPPARIFLVSGDRDFAYSLGTLRNRGYEVVLIVPPVGATPILQASANKVLRWRQDVLKVPTDASGRSYTTAKDSTVKAPASDPPSNAPDASQTNAVSSIVPSSSRPKTTPPLPSSTLGSFVTSNISVINKSPPSKHNDLVREEDNSQQQIDEVFTPLIEVLHFYAKEGNKKPLRSATAVRLVTSYPKVYERAGATRWAEYAAVAEANGLVVLGSDGFPGSEWIALTALAEPKPTPTPSTVSKVDTSKPLPQQHHPQQQMQLPGGLPSLTSSTITHTGSDPGKPTNDANGAARARSISSASKLDAATIKLPKGDRPIEVFFPLIEVHRSIKTSGTSKPLATEIATQLMIMERQGIADVYRQAGVSNWEEYIALAEQTGVARLREPDTGLTASTVQIHPRYSELYTSQVTASAARIVDTTVGRNDNALKPNAAAAAKSSKQSAANNPSLPAPDGTAKKYRNIRTASYDPKAKGQNIYNGHTFPEEFTLLVIALLDQREEGRFYSVDAFLHKLLYRLGQKDIKKVDEFNAFLKRAEDAKVIEIQPGFSASTKHIRLHSCFSAASKQSDRSFEHKSNEDKNVAISEQTGNRFNGHNCDTSSHSSSARSEDPTFEAQVKVLWSAQVSSEDDVRFWPLAGTLAQIYEKEGAVVVSRSRLSGEVPKRFPLQRGASGSTGAWYQAHNVSGFWEYATLAAQKGYVDIVRNDGRGHEGITLSAPLSPASLKQK</sequence>
<dbReference type="HOGENOM" id="CLU_316913_0_0_1"/>
<dbReference type="Pfam" id="PF01936">
    <property type="entry name" value="NYN"/>
    <property type="match status" value="1"/>
</dbReference>
<dbReference type="InterPro" id="IPR024768">
    <property type="entry name" value="Marf1"/>
</dbReference>
<feature type="compositionally biased region" description="Polar residues" evidence="1">
    <location>
        <begin position="261"/>
        <end position="270"/>
    </location>
</feature>
<feature type="compositionally biased region" description="Low complexity" evidence="1">
    <location>
        <begin position="50"/>
        <end position="63"/>
    </location>
</feature>
<evidence type="ECO:0000256" key="1">
    <source>
        <dbReference type="SAM" id="MobiDB-lite"/>
    </source>
</evidence>
<feature type="region of interest" description="Disordered" evidence="1">
    <location>
        <begin position="626"/>
        <end position="652"/>
    </location>
</feature>
<dbReference type="Proteomes" id="UP000027361">
    <property type="component" value="Unassembled WGS sequence"/>
</dbReference>
<dbReference type="GO" id="GO:0004540">
    <property type="term" value="F:RNA nuclease activity"/>
    <property type="evidence" value="ECO:0007669"/>
    <property type="project" value="InterPro"/>
</dbReference>
<dbReference type="PANTHER" id="PTHR14379:SF3">
    <property type="entry name" value="MEIOSIS REGULATOR AND MRNA STABILITY FACTOR 1"/>
    <property type="match status" value="1"/>
</dbReference>
<evidence type="ECO:0000313" key="4">
    <source>
        <dbReference type="Proteomes" id="UP000027361"/>
    </source>
</evidence>
<proteinExistence type="predicted"/>
<dbReference type="GeneID" id="25266184"/>
<dbReference type="RefSeq" id="XP_013240718.1">
    <property type="nucleotide sequence ID" value="XM_013385264.1"/>
</dbReference>
<gene>
    <name evidence="3" type="ORF">K437DRAFT_270564</name>
</gene>
<feature type="compositionally biased region" description="Low complexity" evidence="1">
    <location>
        <begin position="626"/>
        <end position="643"/>
    </location>
</feature>
<feature type="domain" description="NYN" evidence="2">
    <location>
        <begin position="91"/>
        <end position="246"/>
    </location>
</feature>
<dbReference type="GO" id="GO:0005777">
    <property type="term" value="C:peroxisome"/>
    <property type="evidence" value="ECO:0007669"/>
    <property type="project" value="InterPro"/>
</dbReference>
<feature type="compositionally biased region" description="Polar residues" evidence="1">
    <location>
        <begin position="778"/>
        <end position="799"/>
    </location>
</feature>
<dbReference type="CDD" id="cd10910">
    <property type="entry name" value="PIN_limkain_b1_N_like"/>
    <property type="match status" value="1"/>
</dbReference>
<evidence type="ECO:0000313" key="3">
    <source>
        <dbReference type="EMBL" id="KDN38451.1"/>
    </source>
</evidence>
<organism evidence="3 4">
    <name type="scientific">Tilletiaria anomala (strain ATCC 24038 / CBS 436.72 / UBC 951)</name>
    <dbReference type="NCBI Taxonomy" id="1037660"/>
    <lineage>
        <taxon>Eukaryota</taxon>
        <taxon>Fungi</taxon>
        <taxon>Dikarya</taxon>
        <taxon>Basidiomycota</taxon>
        <taxon>Ustilaginomycotina</taxon>
        <taxon>Exobasidiomycetes</taxon>
        <taxon>Georgefischeriales</taxon>
        <taxon>Tilletiariaceae</taxon>
        <taxon>Tilletiaria</taxon>
    </lineage>
</organism>
<dbReference type="AlphaFoldDB" id="A0A066VAH0"/>
<dbReference type="GO" id="GO:1905762">
    <property type="term" value="F:CCR4-NOT complex binding"/>
    <property type="evidence" value="ECO:0007669"/>
    <property type="project" value="TreeGrafter"/>
</dbReference>
<dbReference type="InParanoid" id="A0A066VAH0"/>
<dbReference type="PANTHER" id="PTHR14379">
    <property type="entry name" value="LIMKAIN B LKAP"/>
    <property type="match status" value="1"/>
</dbReference>
<feature type="region of interest" description="Disordered" evidence="1">
    <location>
        <begin position="778"/>
        <end position="802"/>
    </location>
</feature>
<dbReference type="OrthoDB" id="549353at2759"/>
<reference evidence="3 4" key="1">
    <citation type="submission" date="2014-05" db="EMBL/GenBank/DDBJ databases">
        <title>Draft genome sequence of a rare smut relative, Tilletiaria anomala UBC 951.</title>
        <authorList>
            <consortium name="DOE Joint Genome Institute"/>
            <person name="Toome M."/>
            <person name="Kuo A."/>
            <person name="Henrissat B."/>
            <person name="Lipzen A."/>
            <person name="Tritt A."/>
            <person name="Yoshinaga Y."/>
            <person name="Zane M."/>
            <person name="Barry K."/>
            <person name="Grigoriev I.V."/>
            <person name="Spatafora J.W."/>
            <person name="Aimea M.C."/>
        </authorList>
    </citation>
    <scope>NUCLEOTIDE SEQUENCE [LARGE SCALE GENOMIC DNA]</scope>
    <source>
        <strain evidence="3 4">UBC 951</strain>
    </source>
</reference>
<dbReference type="STRING" id="1037660.A0A066VAH0"/>